<evidence type="ECO:0000256" key="2">
    <source>
        <dbReference type="ARBA" id="ARBA00023186"/>
    </source>
</evidence>
<dbReference type="InterPro" id="IPR009053">
    <property type="entry name" value="Prefoldin"/>
</dbReference>
<dbReference type="SUPFAM" id="SSF46579">
    <property type="entry name" value="Prefoldin"/>
    <property type="match status" value="1"/>
</dbReference>
<dbReference type="GO" id="GO:0015631">
    <property type="term" value="F:tubulin binding"/>
    <property type="evidence" value="ECO:0007669"/>
    <property type="project" value="EnsemblFungi"/>
</dbReference>
<evidence type="ECO:0000313" key="4">
    <source>
        <dbReference type="EMBL" id="OLL24535.1"/>
    </source>
</evidence>
<evidence type="ECO:0000256" key="3">
    <source>
        <dbReference type="SAM" id="Coils"/>
    </source>
</evidence>
<dbReference type="GO" id="GO:0016272">
    <property type="term" value="C:prefoldin complex"/>
    <property type="evidence" value="ECO:0007669"/>
    <property type="project" value="EnsemblFungi"/>
</dbReference>
<evidence type="ECO:0000256" key="1">
    <source>
        <dbReference type="ARBA" id="ARBA00008045"/>
    </source>
</evidence>
<dbReference type="GO" id="GO:0005737">
    <property type="term" value="C:cytoplasm"/>
    <property type="evidence" value="ECO:0007669"/>
    <property type="project" value="EnsemblFungi"/>
</dbReference>
<evidence type="ECO:0000313" key="5">
    <source>
        <dbReference type="Proteomes" id="UP000186594"/>
    </source>
</evidence>
<dbReference type="InterPro" id="IPR002777">
    <property type="entry name" value="PFD_beta-like"/>
</dbReference>
<protein>
    <submittedName>
        <fullName evidence="4">Putative prefoldin subunit 2</fullName>
    </submittedName>
</protein>
<proteinExistence type="inferred from homology"/>
<keyword evidence="5" id="KW-1185">Reference proteome</keyword>
<dbReference type="AlphaFoldDB" id="A0A1U7LPF5"/>
<feature type="coiled-coil region" evidence="3">
    <location>
        <begin position="8"/>
        <end position="42"/>
    </location>
</feature>
<dbReference type="GO" id="GO:0007021">
    <property type="term" value="P:tubulin complex assembly"/>
    <property type="evidence" value="ECO:0007669"/>
    <property type="project" value="EnsemblFungi"/>
</dbReference>
<keyword evidence="3" id="KW-0175">Coiled coil</keyword>
<gene>
    <name evidence="4" type="ORF">NEOLI_001885</name>
</gene>
<dbReference type="Proteomes" id="UP000186594">
    <property type="component" value="Unassembled WGS sequence"/>
</dbReference>
<dbReference type="Pfam" id="PF01920">
    <property type="entry name" value="Prefoldin_2"/>
    <property type="match status" value="1"/>
</dbReference>
<keyword evidence="2" id="KW-0143">Chaperone</keyword>
<dbReference type="OrthoDB" id="29646at2759"/>
<dbReference type="InterPro" id="IPR027235">
    <property type="entry name" value="PFD2"/>
</dbReference>
<comment type="similarity">
    <text evidence="1">Belongs to the prefoldin subunit beta family.</text>
</comment>
<dbReference type="GO" id="GO:0051082">
    <property type="term" value="F:unfolded protein binding"/>
    <property type="evidence" value="ECO:0007669"/>
    <property type="project" value="InterPro"/>
</dbReference>
<sequence>MPQSHRSADELQAMYSQHKSRIQKLIARVSKLESEAEEHKLVIETLRPLDPPRKCFHMINGVLVEKSIREVLPMLEDLHKNLLKTIEVLLEKYKSEDAAFKQFVKENNIKVMS</sequence>
<dbReference type="Gene3D" id="1.10.287.370">
    <property type="match status" value="1"/>
</dbReference>
<organism evidence="4 5">
    <name type="scientific">Neolecta irregularis (strain DAH-3)</name>
    <dbReference type="NCBI Taxonomy" id="1198029"/>
    <lineage>
        <taxon>Eukaryota</taxon>
        <taxon>Fungi</taxon>
        <taxon>Dikarya</taxon>
        <taxon>Ascomycota</taxon>
        <taxon>Taphrinomycotina</taxon>
        <taxon>Neolectales</taxon>
        <taxon>Neolectaceae</taxon>
        <taxon>Neolecta</taxon>
    </lineage>
</organism>
<name>A0A1U7LPF5_NEOID</name>
<dbReference type="PANTHER" id="PTHR13303">
    <property type="entry name" value="PREFOLDIN SUBUNIT 2"/>
    <property type="match status" value="1"/>
</dbReference>
<dbReference type="CDD" id="cd23163">
    <property type="entry name" value="Prefoldin_2"/>
    <property type="match status" value="1"/>
</dbReference>
<accession>A0A1U7LPF5</accession>
<dbReference type="FunFam" id="1.10.287.370:FF:000002">
    <property type="entry name" value="Prefoldin subunit 2"/>
    <property type="match status" value="1"/>
</dbReference>
<dbReference type="GO" id="GO:0006457">
    <property type="term" value="P:protein folding"/>
    <property type="evidence" value="ECO:0007669"/>
    <property type="project" value="InterPro"/>
</dbReference>
<dbReference type="OMA" id="CFKMIGG"/>
<dbReference type="EMBL" id="LXFE01000750">
    <property type="protein sequence ID" value="OLL24535.1"/>
    <property type="molecule type" value="Genomic_DNA"/>
</dbReference>
<reference evidence="4 5" key="1">
    <citation type="submission" date="2016-04" db="EMBL/GenBank/DDBJ databases">
        <title>Evolutionary innovation and constraint leading to complex multicellularity in the Ascomycota.</title>
        <authorList>
            <person name="Cisse O."/>
            <person name="Nguyen A."/>
            <person name="Hewitt D.A."/>
            <person name="Jedd G."/>
            <person name="Stajich J.E."/>
        </authorList>
    </citation>
    <scope>NUCLEOTIDE SEQUENCE [LARGE SCALE GENOMIC DNA]</scope>
    <source>
        <strain evidence="4 5">DAH-3</strain>
    </source>
</reference>
<comment type="caution">
    <text evidence="4">The sequence shown here is derived from an EMBL/GenBank/DDBJ whole genome shotgun (WGS) entry which is preliminary data.</text>
</comment>
<dbReference type="STRING" id="1198029.A0A1U7LPF5"/>